<protein>
    <recommendedName>
        <fullName evidence="3">Single-stranded DNA-binding protein</fullName>
    </recommendedName>
</protein>
<comment type="caution">
    <text evidence="1">The sequence shown here is derived from an EMBL/GenBank/DDBJ whole genome shotgun (WGS) entry which is preliminary data.</text>
</comment>
<evidence type="ECO:0000313" key="2">
    <source>
        <dbReference type="Proteomes" id="UP000014127"/>
    </source>
</evidence>
<name>S0KCZ0_9ENTE</name>
<gene>
    <name evidence="1" type="ORF">OMK_01135</name>
</gene>
<dbReference type="Pfam" id="PF04404">
    <property type="entry name" value="ERF"/>
    <property type="match status" value="1"/>
</dbReference>
<dbReference type="Proteomes" id="UP000014127">
    <property type="component" value="Unassembled WGS sequence"/>
</dbReference>
<dbReference type="OrthoDB" id="1976435at2"/>
<reference evidence="1 2" key="1">
    <citation type="submission" date="2013-03" db="EMBL/GenBank/DDBJ databases">
        <title>The Genome Sequence of Enterococcus dispar ATCC_51266 (Illumina only assembly).</title>
        <authorList>
            <consortium name="The Broad Institute Genomics Platform"/>
            <consortium name="The Broad Institute Genome Sequencing Center for Infectious Disease"/>
            <person name="Earl A."/>
            <person name="Russ C."/>
            <person name="Gilmore M."/>
            <person name="Surin D."/>
            <person name="Walker B."/>
            <person name="Young S."/>
            <person name="Zeng Q."/>
            <person name="Gargeya S."/>
            <person name="Fitzgerald M."/>
            <person name="Haas B."/>
            <person name="Abouelleil A."/>
            <person name="Allen A.W."/>
            <person name="Alvarado L."/>
            <person name="Arachchi H.M."/>
            <person name="Berlin A.M."/>
            <person name="Chapman S.B."/>
            <person name="Gainer-Dewar J."/>
            <person name="Goldberg J."/>
            <person name="Griggs A."/>
            <person name="Gujja S."/>
            <person name="Hansen M."/>
            <person name="Howarth C."/>
            <person name="Imamovic A."/>
            <person name="Ireland A."/>
            <person name="Larimer J."/>
            <person name="McCowan C."/>
            <person name="Murphy C."/>
            <person name="Pearson M."/>
            <person name="Poon T.W."/>
            <person name="Priest M."/>
            <person name="Roberts A."/>
            <person name="Saif S."/>
            <person name="Shea T."/>
            <person name="Sisk P."/>
            <person name="Sykes S."/>
            <person name="Wortman J."/>
            <person name="Nusbaum C."/>
            <person name="Birren B."/>
        </authorList>
    </citation>
    <scope>NUCLEOTIDE SEQUENCE [LARGE SCALE GENOMIC DNA]</scope>
    <source>
        <strain evidence="1 2">ATCC 51266</strain>
    </source>
</reference>
<dbReference type="eggNOG" id="ENOG5030IFN">
    <property type="taxonomic scope" value="Bacteria"/>
</dbReference>
<evidence type="ECO:0008006" key="3">
    <source>
        <dbReference type="Google" id="ProtNLM"/>
    </source>
</evidence>
<keyword evidence="2" id="KW-1185">Reference proteome</keyword>
<dbReference type="InterPro" id="IPR007499">
    <property type="entry name" value="ERF_bacteria_virus"/>
</dbReference>
<dbReference type="PATRIC" id="fig|1139219.3.peg.1095"/>
<dbReference type="AlphaFoldDB" id="S0KCZ0"/>
<organism evidence="1 2">
    <name type="scientific">Enterococcus dispar ATCC 51266</name>
    <dbReference type="NCBI Taxonomy" id="1139219"/>
    <lineage>
        <taxon>Bacteria</taxon>
        <taxon>Bacillati</taxon>
        <taxon>Bacillota</taxon>
        <taxon>Bacilli</taxon>
        <taxon>Lactobacillales</taxon>
        <taxon>Enterococcaceae</taxon>
        <taxon>Enterococcus</taxon>
    </lineage>
</organism>
<proteinExistence type="predicted"/>
<dbReference type="HOGENOM" id="CLU_103687_0_0_9"/>
<dbReference type="EMBL" id="AHYR01000004">
    <property type="protein sequence ID" value="EOT42774.1"/>
    <property type="molecule type" value="Genomic_DNA"/>
</dbReference>
<dbReference type="STRING" id="44009.RV01_GL001861"/>
<sequence>MSEMRTLISKLIELRKKVPYIKKEQKQYMKFSVISSETVLTEFNTHMNSLNIYLKTEVLNKEIERQKIGVNEKTKKDVFSYLVTLDMKYTWINGDNPKEREEVTFSAIADDENSSYAYGQALTYAEKTFFMKEFNIPADDVDPDVFQKEILKRIPVAPEQVEAIYIQLQKLTEMTEQPKDAFLEQAKMTNNINPKKNPEEFSGYDFGLVMNTLTGWVNGYEKKKKSKK</sequence>
<evidence type="ECO:0000313" key="1">
    <source>
        <dbReference type="EMBL" id="EOT42774.1"/>
    </source>
</evidence>
<accession>S0KCZ0</accession>
<dbReference type="RefSeq" id="WP_016172313.1">
    <property type="nucleotide sequence ID" value="NZ_ASWK01000001.1"/>
</dbReference>